<dbReference type="AlphaFoldDB" id="A0AAN7WXK9"/>
<organism evidence="2 3">
    <name type="scientific">Eleginops maclovinus</name>
    <name type="common">Patagonian blennie</name>
    <name type="synonym">Eleginus maclovinus</name>
    <dbReference type="NCBI Taxonomy" id="56733"/>
    <lineage>
        <taxon>Eukaryota</taxon>
        <taxon>Metazoa</taxon>
        <taxon>Chordata</taxon>
        <taxon>Craniata</taxon>
        <taxon>Vertebrata</taxon>
        <taxon>Euteleostomi</taxon>
        <taxon>Actinopterygii</taxon>
        <taxon>Neopterygii</taxon>
        <taxon>Teleostei</taxon>
        <taxon>Neoteleostei</taxon>
        <taxon>Acanthomorphata</taxon>
        <taxon>Eupercaria</taxon>
        <taxon>Perciformes</taxon>
        <taxon>Notothenioidei</taxon>
        <taxon>Eleginopidae</taxon>
        <taxon>Eleginops</taxon>
    </lineage>
</organism>
<name>A0AAN7WXK9_ELEMC</name>
<reference evidence="2 3" key="2">
    <citation type="journal article" date="2023" name="Mol. Biol. Evol.">
        <title>Genomics of Secondarily Temperate Adaptation in the Only Non-Antarctic Icefish.</title>
        <authorList>
            <person name="Rivera-Colon A.G."/>
            <person name="Rayamajhi N."/>
            <person name="Minhas B.F."/>
            <person name="Madrigal G."/>
            <person name="Bilyk K.T."/>
            <person name="Yoon V."/>
            <person name="Hune M."/>
            <person name="Gregory S."/>
            <person name="Cheng C.H.C."/>
            <person name="Catchen J.M."/>
        </authorList>
    </citation>
    <scope>NUCLEOTIDE SEQUENCE [LARGE SCALE GENOMIC DNA]</scope>
    <source>
        <strain evidence="2">JMC-PN-2008</strain>
    </source>
</reference>
<feature type="region of interest" description="Disordered" evidence="1">
    <location>
        <begin position="72"/>
        <end position="94"/>
    </location>
</feature>
<evidence type="ECO:0000313" key="3">
    <source>
        <dbReference type="Proteomes" id="UP001346869"/>
    </source>
</evidence>
<dbReference type="Proteomes" id="UP001346869">
    <property type="component" value="Unassembled WGS sequence"/>
</dbReference>
<keyword evidence="3" id="KW-1185">Reference proteome</keyword>
<protein>
    <submittedName>
        <fullName evidence="2">Uncharacterized protein</fullName>
    </submittedName>
</protein>
<evidence type="ECO:0000313" key="2">
    <source>
        <dbReference type="EMBL" id="KAK5850596.1"/>
    </source>
</evidence>
<dbReference type="EMBL" id="JAUZQC010000022">
    <property type="protein sequence ID" value="KAK5850596.1"/>
    <property type="molecule type" value="Genomic_DNA"/>
</dbReference>
<sequence length="94" mass="9861">MHLPVCLFLSVPSPSSPSHPPLHHTGSLLFLKTSIGASKGTRLRGGRCVMGGAEDVFVVPFSSSGLLQASPSSILRKPGSRHSRQALGQHVLPV</sequence>
<reference evidence="2 3" key="1">
    <citation type="journal article" date="2023" name="Genes (Basel)">
        <title>Chromosome-Level Genome Assembly and Circadian Gene Repertoire of the Patagonia Blennie Eleginops maclovinus-The Closest Ancestral Proxy of Antarctic Cryonotothenioids.</title>
        <authorList>
            <person name="Cheng C.C."/>
            <person name="Rivera-Colon A.G."/>
            <person name="Minhas B.F."/>
            <person name="Wilson L."/>
            <person name="Rayamajhi N."/>
            <person name="Vargas-Chacoff L."/>
            <person name="Catchen J.M."/>
        </authorList>
    </citation>
    <scope>NUCLEOTIDE SEQUENCE [LARGE SCALE GENOMIC DNA]</scope>
    <source>
        <strain evidence="2">JMC-PN-2008</strain>
    </source>
</reference>
<evidence type="ECO:0000256" key="1">
    <source>
        <dbReference type="SAM" id="MobiDB-lite"/>
    </source>
</evidence>
<accession>A0AAN7WXK9</accession>
<comment type="caution">
    <text evidence="2">The sequence shown here is derived from an EMBL/GenBank/DDBJ whole genome shotgun (WGS) entry which is preliminary data.</text>
</comment>
<gene>
    <name evidence="2" type="ORF">PBY51_001463</name>
</gene>
<proteinExistence type="predicted"/>